<name>A0A0D0DW73_9AGAM</name>
<dbReference type="OrthoDB" id="660555at2759"/>
<organism evidence="3 4">
    <name type="scientific">Paxillus rubicundulus Ve08.2h10</name>
    <dbReference type="NCBI Taxonomy" id="930991"/>
    <lineage>
        <taxon>Eukaryota</taxon>
        <taxon>Fungi</taxon>
        <taxon>Dikarya</taxon>
        <taxon>Basidiomycota</taxon>
        <taxon>Agaricomycotina</taxon>
        <taxon>Agaricomycetes</taxon>
        <taxon>Agaricomycetidae</taxon>
        <taxon>Boletales</taxon>
        <taxon>Paxilineae</taxon>
        <taxon>Paxillaceae</taxon>
        <taxon>Paxillus</taxon>
    </lineage>
</organism>
<reference evidence="3 4" key="1">
    <citation type="submission" date="2014-04" db="EMBL/GenBank/DDBJ databases">
        <authorList>
            <consortium name="DOE Joint Genome Institute"/>
            <person name="Kuo A."/>
            <person name="Kohler A."/>
            <person name="Jargeat P."/>
            <person name="Nagy L.G."/>
            <person name="Floudas D."/>
            <person name="Copeland A."/>
            <person name="Barry K.W."/>
            <person name="Cichocki N."/>
            <person name="Veneault-Fourrey C."/>
            <person name="LaButti K."/>
            <person name="Lindquist E.A."/>
            <person name="Lipzen A."/>
            <person name="Lundell T."/>
            <person name="Morin E."/>
            <person name="Murat C."/>
            <person name="Sun H."/>
            <person name="Tunlid A."/>
            <person name="Henrissat B."/>
            <person name="Grigoriev I.V."/>
            <person name="Hibbett D.S."/>
            <person name="Martin F."/>
            <person name="Nordberg H.P."/>
            <person name="Cantor M.N."/>
            <person name="Hua S.X."/>
        </authorList>
    </citation>
    <scope>NUCLEOTIDE SEQUENCE [LARGE SCALE GENOMIC DNA]</scope>
    <source>
        <strain evidence="3 4">Ve08.2h10</strain>
    </source>
</reference>
<dbReference type="GO" id="GO:0005737">
    <property type="term" value="C:cytoplasm"/>
    <property type="evidence" value="ECO:0007669"/>
    <property type="project" value="TreeGrafter"/>
</dbReference>
<dbReference type="EMBL" id="KN824858">
    <property type="protein sequence ID" value="KIK99468.1"/>
    <property type="molecule type" value="Genomic_DNA"/>
</dbReference>
<dbReference type="HOGENOM" id="CLU_970110_0_0_1"/>
<protein>
    <recommendedName>
        <fullName evidence="2">DH domain-containing protein</fullName>
    </recommendedName>
</protein>
<keyword evidence="4" id="KW-1185">Reference proteome</keyword>
<dbReference type="InParanoid" id="A0A0D0DW73"/>
<dbReference type="PANTHER" id="PTHR12673:SF159">
    <property type="entry name" value="LD03170P"/>
    <property type="match status" value="1"/>
</dbReference>
<dbReference type="PANTHER" id="PTHR12673">
    <property type="entry name" value="FACIOGENITAL DYSPLASIA PROTEIN"/>
    <property type="match status" value="1"/>
</dbReference>
<dbReference type="PROSITE" id="PS50010">
    <property type="entry name" value="DH_2"/>
    <property type="match status" value="1"/>
</dbReference>
<proteinExistence type="predicted"/>
<reference evidence="4" key="2">
    <citation type="submission" date="2015-01" db="EMBL/GenBank/DDBJ databases">
        <title>Evolutionary Origins and Diversification of the Mycorrhizal Mutualists.</title>
        <authorList>
            <consortium name="DOE Joint Genome Institute"/>
            <consortium name="Mycorrhizal Genomics Consortium"/>
            <person name="Kohler A."/>
            <person name="Kuo A."/>
            <person name="Nagy L.G."/>
            <person name="Floudas D."/>
            <person name="Copeland A."/>
            <person name="Barry K.W."/>
            <person name="Cichocki N."/>
            <person name="Veneault-Fourrey C."/>
            <person name="LaButti K."/>
            <person name="Lindquist E.A."/>
            <person name="Lipzen A."/>
            <person name="Lundell T."/>
            <person name="Morin E."/>
            <person name="Murat C."/>
            <person name="Riley R."/>
            <person name="Ohm R."/>
            <person name="Sun H."/>
            <person name="Tunlid A."/>
            <person name="Henrissat B."/>
            <person name="Grigoriev I.V."/>
            <person name="Hibbett D.S."/>
            <person name="Martin F."/>
        </authorList>
    </citation>
    <scope>NUCLEOTIDE SEQUENCE [LARGE SCALE GENOMIC DNA]</scope>
    <source>
        <strain evidence="4">Ve08.2h10</strain>
    </source>
</reference>
<dbReference type="SUPFAM" id="SSF48065">
    <property type="entry name" value="DBL homology domain (DH-domain)"/>
    <property type="match status" value="1"/>
</dbReference>
<feature type="compositionally biased region" description="Basic and acidic residues" evidence="1">
    <location>
        <begin position="202"/>
        <end position="217"/>
    </location>
</feature>
<dbReference type="Gene3D" id="1.20.900.10">
    <property type="entry name" value="Dbl homology (DH) domain"/>
    <property type="match status" value="1"/>
</dbReference>
<accession>A0A0D0DW73</accession>
<sequence>MPDDATLDSEDAVDWQAVRKALLCIREIVRTERKYQEALKMLVNSQTVTPPPPSMLAYVPGLIQASEMLLKGFVEDPSAWGVSTAFMTCEDEVEAAMVSWCGVAGAFFTGGNVTQSGSMGGRWRLRNPGTMLGSQPVVSSPSSPVAKQSPVILTPQLPSMLSLMNAASSKIKERQRMDEDYWRTGESAIANSESQTRSPASFRERDSPKGWEQDGQPHSRRLSVRDLAIQPTQRVMRYVLLYRDLLDCTPSISPSRPLVERALEAATRIASKCDRAQRNPAFSRVQT</sequence>
<dbReference type="InterPro" id="IPR051092">
    <property type="entry name" value="FYVE_RhoGEF_PH"/>
</dbReference>
<dbReference type="STRING" id="930991.A0A0D0DW73"/>
<evidence type="ECO:0000313" key="3">
    <source>
        <dbReference type="EMBL" id="KIK99468.1"/>
    </source>
</evidence>
<feature type="compositionally biased region" description="Polar residues" evidence="1">
    <location>
        <begin position="189"/>
        <end position="199"/>
    </location>
</feature>
<dbReference type="InterPro" id="IPR035899">
    <property type="entry name" value="DBL_dom_sf"/>
</dbReference>
<dbReference type="InterPro" id="IPR000219">
    <property type="entry name" value="DH_dom"/>
</dbReference>
<evidence type="ECO:0000259" key="2">
    <source>
        <dbReference type="PROSITE" id="PS50010"/>
    </source>
</evidence>
<dbReference type="Proteomes" id="UP000054538">
    <property type="component" value="Unassembled WGS sequence"/>
</dbReference>
<dbReference type="GO" id="GO:0005085">
    <property type="term" value="F:guanyl-nucleotide exchange factor activity"/>
    <property type="evidence" value="ECO:0007669"/>
    <property type="project" value="InterPro"/>
</dbReference>
<dbReference type="AlphaFoldDB" id="A0A0D0DW73"/>
<dbReference type="Pfam" id="PF00621">
    <property type="entry name" value="RhoGEF"/>
    <property type="match status" value="1"/>
</dbReference>
<feature type="region of interest" description="Disordered" evidence="1">
    <location>
        <begin position="186"/>
        <end position="224"/>
    </location>
</feature>
<feature type="domain" description="DH" evidence="2">
    <location>
        <begin position="216"/>
        <end position="276"/>
    </location>
</feature>
<gene>
    <name evidence="3" type="ORF">PAXRUDRAFT_512316</name>
</gene>
<evidence type="ECO:0000313" key="4">
    <source>
        <dbReference type="Proteomes" id="UP000054538"/>
    </source>
</evidence>
<evidence type="ECO:0000256" key="1">
    <source>
        <dbReference type="SAM" id="MobiDB-lite"/>
    </source>
</evidence>